<dbReference type="Proteomes" id="UP001346869">
    <property type="component" value="Unassembled WGS sequence"/>
</dbReference>
<feature type="domain" description="CDCP1 third and sixth CUB" evidence="4">
    <location>
        <begin position="499"/>
        <end position="613"/>
    </location>
</feature>
<evidence type="ECO:0000259" key="4">
    <source>
        <dbReference type="Pfam" id="PF23665"/>
    </source>
</evidence>
<dbReference type="InterPro" id="IPR056266">
    <property type="entry name" value="CDCP1_CUB_3rd_6th"/>
</dbReference>
<evidence type="ECO:0000313" key="7">
    <source>
        <dbReference type="Proteomes" id="UP001346869"/>
    </source>
</evidence>
<dbReference type="InterPro" id="IPR056269">
    <property type="entry name" value="CUB_CDCP1_2nd_5th"/>
</dbReference>
<protein>
    <recommendedName>
        <fullName evidence="8">CUB domain-containing protein 1</fullName>
    </recommendedName>
</protein>
<dbReference type="InterPro" id="IPR035914">
    <property type="entry name" value="Sperma_CUB_dom_sf"/>
</dbReference>
<reference evidence="6 7" key="2">
    <citation type="journal article" date="2023" name="Mol. Biol. Evol.">
        <title>Genomics of Secondarily Temperate Adaptation in the Only Non-Antarctic Icefish.</title>
        <authorList>
            <person name="Rivera-Colon A.G."/>
            <person name="Rayamajhi N."/>
            <person name="Minhas B.F."/>
            <person name="Madrigal G."/>
            <person name="Bilyk K.T."/>
            <person name="Yoon V."/>
            <person name="Hune M."/>
            <person name="Gregory S."/>
            <person name="Cheng C.H.C."/>
            <person name="Catchen J.M."/>
        </authorList>
    </citation>
    <scope>NUCLEOTIDE SEQUENCE [LARGE SCALE GENOMIC DNA]</scope>
    <source>
        <strain evidence="6">JMC-PN-2008</strain>
    </source>
</reference>
<sequence>MSSTRVTLGFLLLNFVTVIVSGVLKLPITPDRGTTLIISSNNTRVSVEFQCLRHQHVFNVEVVRNIECTTKSCSGHIIQADSSSLPLLDFNRKFTWNLKSSALKAVKIDFSNTGLRQINPSDRCPDGHSYTLQAFQTTGNVSVGKYCRMGPVVASQILSPGSFSLEVPAGQKLQNGRFDVSVGEEIKSLAKMTVMVPKGTSSLNLLSPNFPDSFPDNGAMEWYFQVPDKHKTALQFLNVTKPHCLKKETAVEYHGKGRGAVVLSLSDPQPEQKQGHFTLTLRNCEMDTRSAASPGLLLNLKVSSSRTGTPVSCKVDLSRMGGLSLHIEKLRPTSVCEMKVNSVLKEKITVTSKSELTFQDCLPEDIQVTATKTIECSVHKDCSETSYHLSVPMLPLCLPAPLISMTWTLRPPQHGTVELTSTFGPLMQSLPGQQCNDSIIFTFSEDDGTTIGHFCTPGAIQKVQIHTNMSVTVSGMGGKALRTLSKPVLLEAVFKEEISERYIFTVSPKKDTPVLLATPGWPVGMKSYSTVSWIVTIPPKMEAHLMFANLSQPKCSNRHTNIRVQRVGCLEEEYSRREDEEAESEITVNGNFYLNMSNCMPERGDFSVTTKITLHKSKNLLLTIILSVVAALLVIFTIVLVVVCVVIRKKKKKMDHQVSIYNPNGTSFLPGPNGFPKTREDNESHVYASIEDSLVYTDLLRKGAEMGIYGELDTHQPFPGQIVSQKPLVSEIAADDDIPVGVYQKFQAPPLPIRPPSHMQALQDNVIYQTEDPSEEENSPNLGPRLEPEGGD</sequence>
<feature type="domain" description="CDCP1 third and sixth CUB" evidence="4">
    <location>
        <begin position="194"/>
        <end position="291"/>
    </location>
</feature>
<accession>A0AAN8AJS1</accession>
<dbReference type="Pfam" id="PF23668">
    <property type="entry name" value="CUB_CDCP1_2"/>
    <property type="match status" value="2"/>
</dbReference>
<dbReference type="Pfam" id="PF23665">
    <property type="entry name" value="CDCP1_CUB_6"/>
    <property type="match status" value="2"/>
</dbReference>
<evidence type="ECO:0000256" key="1">
    <source>
        <dbReference type="SAM" id="MobiDB-lite"/>
    </source>
</evidence>
<evidence type="ECO:0000259" key="5">
    <source>
        <dbReference type="Pfam" id="PF23668"/>
    </source>
</evidence>
<dbReference type="PANTHER" id="PTHR14477">
    <property type="entry name" value="CUB DOMAIN-CONTAINING PROTEIN 1"/>
    <property type="match status" value="1"/>
</dbReference>
<keyword evidence="2" id="KW-1133">Transmembrane helix</keyword>
<feature type="chain" id="PRO_5042979517" description="CUB domain-containing protein 1" evidence="3">
    <location>
        <begin position="23"/>
        <end position="792"/>
    </location>
</feature>
<evidence type="ECO:0008006" key="8">
    <source>
        <dbReference type="Google" id="ProtNLM"/>
    </source>
</evidence>
<gene>
    <name evidence="6" type="ORF">PBY51_017927</name>
</gene>
<evidence type="ECO:0000256" key="3">
    <source>
        <dbReference type="SAM" id="SignalP"/>
    </source>
</evidence>
<dbReference type="PANTHER" id="PTHR14477:SF1">
    <property type="entry name" value="CUB DOMAIN-CONTAINING PROTEIN 1"/>
    <property type="match status" value="1"/>
</dbReference>
<feature type="domain" description="CDCP1 second and fifth CUB" evidence="5">
    <location>
        <begin position="398"/>
        <end position="479"/>
    </location>
</feature>
<evidence type="ECO:0000256" key="2">
    <source>
        <dbReference type="SAM" id="Phobius"/>
    </source>
</evidence>
<keyword evidence="2" id="KW-0472">Membrane</keyword>
<feature type="region of interest" description="Disordered" evidence="1">
    <location>
        <begin position="751"/>
        <end position="792"/>
    </location>
</feature>
<dbReference type="EMBL" id="JAUZQC010000012">
    <property type="protein sequence ID" value="KAK5862543.1"/>
    <property type="molecule type" value="Genomic_DNA"/>
</dbReference>
<keyword evidence="3" id="KW-0732">Signal</keyword>
<feature type="domain" description="CDCP1 second and fifth CUB" evidence="5">
    <location>
        <begin position="78"/>
        <end position="183"/>
    </location>
</feature>
<feature type="signal peptide" evidence="3">
    <location>
        <begin position="1"/>
        <end position="22"/>
    </location>
</feature>
<proteinExistence type="predicted"/>
<keyword evidence="2" id="KW-0812">Transmembrane</keyword>
<organism evidence="6 7">
    <name type="scientific">Eleginops maclovinus</name>
    <name type="common">Patagonian blennie</name>
    <name type="synonym">Eleginus maclovinus</name>
    <dbReference type="NCBI Taxonomy" id="56733"/>
    <lineage>
        <taxon>Eukaryota</taxon>
        <taxon>Metazoa</taxon>
        <taxon>Chordata</taxon>
        <taxon>Craniata</taxon>
        <taxon>Vertebrata</taxon>
        <taxon>Euteleostomi</taxon>
        <taxon>Actinopterygii</taxon>
        <taxon>Neopterygii</taxon>
        <taxon>Teleostei</taxon>
        <taxon>Neoteleostei</taxon>
        <taxon>Acanthomorphata</taxon>
        <taxon>Eupercaria</taxon>
        <taxon>Perciformes</taxon>
        <taxon>Notothenioidei</taxon>
        <taxon>Eleginopidae</taxon>
        <taxon>Eleginops</taxon>
    </lineage>
</organism>
<reference evidence="6 7" key="1">
    <citation type="journal article" date="2023" name="Genes (Basel)">
        <title>Chromosome-Level Genome Assembly and Circadian Gene Repertoire of the Patagonia Blennie Eleginops maclovinus-The Closest Ancestral Proxy of Antarctic Cryonotothenioids.</title>
        <authorList>
            <person name="Cheng C.C."/>
            <person name="Rivera-Colon A.G."/>
            <person name="Minhas B.F."/>
            <person name="Wilson L."/>
            <person name="Rayamajhi N."/>
            <person name="Vargas-Chacoff L."/>
            <person name="Catchen J.M."/>
        </authorList>
    </citation>
    <scope>NUCLEOTIDE SEQUENCE [LARGE SCALE GENOMIC DNA]</scope>
    <source>
        <strain evidence="6">JMC-PN-2008</strain>
    </source>
</reference>
<evidence type="ECO:0000313" key="6">
    <source>
        <dbReference type="EMBL" id="KAK5862543.1"/>
    </source>
</evidence>
<dbReference type="AlphaFoldDB" id="A0AAN8AJS1"/>
<name>A0AAN8AJS1_ELEMC</name>
<dbReference type="SUPFAM" id="SSF49854">
    <property type="entry name" value="Spermadhesin, CUB domain"/>
    <property type="match status" value="1"/>
</dbReference>
<dbReference type="InterPro" id="IPR038811">
    <property type="entry name" value="CDCP1"/>
</dbReference>
<feature type="transmembrane region" description="Helical" evidence="2">
    <location>
        <begin position="620"/>
        <end position="647"/>
    </location>
</feature>
<keyword evidence="7" id="KW-1185">Reference proteome</keyword>
<comment type="caution">
    <text evidence="6">The sequence shown here is derived from an EMBL/GenBank/DDBJ whole genome shotgun (WGS) entry which is preliminary data.</text>
</comment>